<dbReference type="InterPro" id="IPR034189">
    <property type="entry name" value="MARF1_RRM1"/>
</dbReference>
<dbReference type="InterPro" id="IPR045602">
    <property type="entry name" value="MARF1_LOTUS"/>
</dbReference>
<dbReference type="GO" id="GO:0005777">
    <property type="term" value="C:peroxisome"/>
    <property type="evidence" value="ECO:0007669"/>
    <property type="project" value="InterPro"/>
</dbReference>
<protein>
    <recommendedName>
        <fullName evidence="4">HTH OST-type domain-containing protein</fullName>
    </recommendedName>
</protein>
<feature type="region of interest" description="Disordered" evidence="3">
    <location>
        <begin position="49"/>
        <end position="82"/>
    </location>
</feature>
<accession>A0A6G0TVL7</accession>
<dbReference type="CDD" id="cd10910">
    <property type="entry name" value="PIN_limkain_b1_N_like"/>
    <property type="match status" value="1"/>
</dbReference>
<keyword evidence="1" id="KW-0677">Repeat</keyword>
<proteinExistence type="predicted"/>
<dbReference type="InterPro" id="IPR035979">
    <property type="entry name" value="RBD_domain_sf"/>
</dbReference>
<keyword evidence="2" id="KW-0694">RNA-binding</keyword>
<sequence length="1557" mass="175109">MDHLIVCTRKLSFNRQENIGCFGNLEQYPCDGQIETNFKFPSPPHLTNGYYISPNEPLPQNNTTSSSYSHSDSDSASESDSLCSNSDVYEQECFAYDNQLLPYKKNKKPVNRLRSSYTSRGYTNNSIPYSHKHSFAHYLPPIGVFWDIENCQVPKGRSAVAVAQAIRDRFFIGYREAEFLVVCDVKKENAQVVQELNDAQVNLVHVTSVCKNAADEKLRLSMRRFADLHGSPAAVVLVSGDVNFASDLCDIRHRKKMHVILLHNELCSESLILCANEHYNYTHLVEMLPLRNALRQCGNTPVEVIVSNLPVGIDPAKIRNRLKRLSENCGGRVGVINNCSTTIRFPTKEMAARAQKRMNKERVFNSQIVVSLPFAVKEESSSTSFISRPVPVQTREENIQHIATTIQYSSTNNMHSRFNMTPVTPPATFENRKFGLYGQQIKGGFGMSQMNSSVDNSMRNHNPWLTSNSVGIQTWLNGPQIPVNGVRGPINYKGKQMTKDTQEQLDTTHTQPLTPQIPLKQNENWMRHGYPTAMGHGTPITILKRGIGGTSQMDTQVGSTASMISSNGPPPYMMFGVNTSVPPPPIVNVSRRVSPPTLMENTNPDRYFHPISPSYNNLATNQAPPVLMAQQSNPVDLHVTNLDQNIDSVEMKNILFNTFREHVMVLHVSVFYQSDGNFAAAVRVSSPQDAQYAISKLHRRKIGFKRIMIAYAHSGYPQNPTLLRSQIAYILMEVPGQRLPLFKFREMFENRFMTSVSVSDLYKMKDVCLITEEPNHRIISLNPEYRNTPSPLHHQPSSSSSMPMSNLDKGDAVSYCPIHAKITKPTDDKGWAELEMPALPNVKVSLNEFSKRLHSLISSHNNYLILATICDCYEASFNETLQVDEDGVPLEHIVTAVSGVELLQSCSIGIKYLTTSSASDIGNMSVRSSTQESDTKSEASVSGLKSISPPLANNLALLSRELVDLLKTCTHCTMSFNRFIPAYHHHFGRQCRVADYGFTKLIDLLEALPNIVQVFGEGNKRFMTLSHKAQVRRFTSDLLRVLKSVASKQVPIVEFSTLFEKTLGRAFDPVDYGLCSLDDLLSQVSENTVVIGHLDGQKSVAIPKREQTPEEIERTKAFAKEVIELLSHAPQCCLLFNKFIPSYHHHFGHQCKVADFGFTKLIELFESIPHIVKIEDDLEGERRVSLTTEVKQKVLGDQLAALAVYPLQISQLQNAFLWQYGYGLKPSVYECETLIELLQKLDDAVKVIDNHGELFLIAVDRKEAQRLSLKVRRVLMEHSSNDKMSVLQFQSVYQTMFGESINIETMQEKLSETIKIVKTKFGEEYVQLTPLQLFAQDMYRLLMISDGRLLLTSLEAAYLRLFGTAIQPAVYGYQSVMALINSISHTVLIENKPPKRYIVLNKELASVGIHLPNNIMKSPMQDQTEKNHCSKADTRLMNLNESFSENNVLLSDENKTPVVVKLPALKLHPNIFNMSPMSLVNCTSPQAPHPSQVPMPTELCPPFGDKYKPITTINNNNHYNDNQFCCPIVGNNELSNTNDQGDQNQHLVHQLSSDRFH</sequence>
<dbReference type="PANTHER" id="PTHR14379:SF3">
    <property type="entry name" value="MEIOSIS REGULATOR AND MRNA STABILITY FACTOR 1"/>
    <property type="match status" value="1"/>
</dbReference>
<dbReference type="Pfam" id="PF01936">
    <property type="entry name" value="NYN"/>
    <property type="match status" value="1"/>
</dbReference>
<dbReference type="InterPro" id="IPR012677">
    <property type="entry name" value="Nucleotide-bd_a/b_plait_sf"/>
</dbReference>
<dbReference type="CDD" id="cd09980">
    <property type="entry name" value="LOTUS_4_Limkain_b1"/>
    <property type="match status" value="1"/>
</dbReference>
<feature type="domain" description="HTH OST-type" evidence="4">
    <location>
        <begin position="1030"/>
        <end position="1105"/>
    </location>
</feature>
<evidence type="ECO:0000256" key="1">
    <source>
        <dbReference type="ARBA" id="ARBA00022737"/>
    </source>
</evidence>
<organism evidence="5 6">
    <name type="scientific">Aphis glycines</name>
    <name type="common">Soybean aphid</name>
    <dbReference type="NCBI Taxonomy" id="307491"/>
    <lineage>
        <taxon>Eukaryota</taxon>
        <taxon>Metazoa</taxon>
        <taxon>Ecdysozoa</taxon>
        <taxon>Arthropoda</taxon>
        <taxon>Hexapoda</taxon>
        <taxon>Insecta</taxon>
        <taxon>Pterygota</taxon>
        <taxon>Neoptera</taxon>
        <taxon>Paraneoptera</taxon>
        <taxon>Hemiptera</taxon>
        <taxon>Sternorrhyncha</taxon>
        <taxon>Aphidomorpha</taxon>
        <taxon>Aphidoidea</taxon>
        <taxon>Aphididae</taxon>
        <taxon>Aphidini</taxon>
        <taxon>Aphis</taxon>
        <taxon>Aphis</taxon>
    </lineage>
</organism>
<dbReference type="GO" id="GO:1905762">
    <property type="term" value="F:CCR4-NOT complex binding"/>
    <property type="evidence" value="ECO:0007669"/>
    <property type="project" value="TreeGrafter"/>
</dbReference>
<dbReference type="InterPro" id="IPR041966">
    <property type="entry name" value="LOTUS-like"/>
</dbReference>
<dbReference type="InterPro" id="IPR021139">
    <property type="entry name" value="NYN"/>
</dbReference>
<dbReference type="InterPro" id="IPR034191">
    <property type="entry name" value="MARF1_RRM2"/>
</dbReference>
<evidence type="ECO:0000256" key="2">
    <source>
        <dbReference type="ARBA" id="ARBA00022884"/>
    </source>
</evidence>
<dbReference type="Proteomes" id="UP000475862">
    <property type="component" value="Unassembled WGS sequence"/>
</dbReference>
<feature type="region of interest" description="Disordered" evidence="3">
    <location>
        <begin position="923"/>
        <end position="944"/>
    </location>
</feature>
<dbReference type="PANTHER" id="PTHR14379">
    <property type="entry name" value="LIMKAIN B LKAP"/>
    <property type="match status" value="1"/>
</dbReference>
<reference evidence="5 6" key="1">
    <citation type="submission" date="2019-08" db="EMBL/GenBank/DDBJ databases">
        <title>The genome of the soybean aphid Biotype 1, its phylome, world population structure and adaptation to the North American continent.</title>
        <authorList>
            <person name="Giordano R."/>
            <person name="Donthu R.K."/>
            <person name="Hernandez A.G."/>
            <person name="Wright C.L."/>
            <person name="Zimin A.V."/>
        </authorList>
    </citation>
    <scope>NUCLEOTIDE SEQUENCE [LARGE SCALE GENOMIC DNA]</scope>
    <source>
        <tissue evidence="5">Whole aphids</tissue>
    </source>
</reference>
<evidence type="ECO:0000313" key="5">
    <source>
        <dbReference type="EMBL" id="KAE9539741.1"/>
    </source>
</evidence>
<name>A0A6G0TVL7_APHGL</name>
<feature type="domain" description="HTH OST-type" evidence="4">
    <location>
        <begin position="1114"/>
        <end position="1188"/>
    </location>
</feature>
<feature type="region of interest" description="Disordered" evidence="3">
    <location>
        <begin position="784"/>
        <end position="805"/>
    </location>
</feature>
<keyword evidence="6" id="KW-1185">Reference proteome</keyword>
<dbReference type="GO" id="GO:0010468">
    <property type="term" value="P:regulation of gene expression"/>
    <property type="evidence" value="ECO:0007669"/>
    <property type="project" value="InterPro"/>
</dbReference>
<dbReference type="SUPFAM" id="SSF54928">
    <property type="entry name" value="RNA-binding domain, RBD"/>
    <property type="match status" value="2"/>
</dbReference>
<dbReference type="InterPro" id="IPR024768">
    <property type="entry name" value="Marf1"/>
</dbReference>
<dbReference type="PROSITE" id="PS51644">
    <property type="entry name" value="HTH_OST"/>
    <property type="match status" value="4"/>
</dbReference>
<dbReference type="InterPro" id="IPR025605">
    <property type="entry name" value="OST-HTH/LOTUS_dom"/>
</dbReference>
<evidence type="ECO:0000259" key="4">
    <source>
        <dbReference type="PROSITE" id="PS51644"/>
    </source>
</evidence>
<feature type="domain" description="HTH OST-type" evidence="4">
    <location>
        <begin position="1330"/>
        <end position="1403"/>
    </location>
</feature>
<dbReference type="Pfam" id="PF12872">
    <property type="entry name" value="OST-HTH"/>
    <property type="match status" value="5"/>
</dbReference>
<evidence type="ECO:0000313" key="6">
    <source>
        <dbReference type="Proteomes" id="UP000475862"/>
    </source>
</evidence>
<dbReference type="Gene3D" id="3.30.70.330">
    <property type="match status" value="2"/>
</dbReference>
<dbReference type="CDD" id="cd08824">
    <property type="entry name" value="LOTUS"/>
    <property type="match status" value="1"/>
</dbReference>
<feature type="compositionally biased region" description="Low complexity" evidence="3">
    <location>
        <begin position="65"/>
        <end position="82"/>
    </location>
</feature>
<dbReference type="Pfam" id="PF19687">
    <property type="entry name" value="MARF1_LOTUS"/>
    <property type="match status" value="1"/>
</dbReference>
<dbReference type="OrthoDB" id="549353at2759"/>
<dbReference type="CDD" id="cd12256">
    <property type="entry name" value="RRM2_LKAP"/>
    <property type="match status" value="1"/>
</dbReference>
<gene>
    <name evidence="5" type="ORF">AGLY_004993</name>
</gene>
<comment type="caution">
    <text evidence="5">The sequence shown here is derived from an EMBL/GenBank/DDBJ whole genome shotgun (WGS) entry which is preliminary data.</text>
</comment>
<dbReference type="GO" id="GO:0004540">
    <property type="term" value="F:RNA nuclease activity"/>
    <property type="evidence" value="ECO:0007669"/>
    <property type="project" value="InterPro"/>
</dbReference>
<dbReference type="Pfam" id="PF11608">
    <property type="entry name" value="RRM_MARF1"/>
    <property type="match status" value="1"/>
</dbReference>
<feature type="domain" description="HTH OST-type" evidence="4">
    <location>
        <begin position="954"/>
        <end position="1028"/>
    </location>
</feature>
<evidence type="ECO:0000256" key="3">
    <source>
        <dbReference type="SAM" id="MobiDB-lite"/>
    </source>
</evidence>
<feature type="compositionally biased region" description="Low complexity" evidence="3">
    <location>
        <begin position="789"/>
        <end position="805"/>
    </location>
</feature>
<dbReference type="EMBL" id="VYZN01000014">
    <property type="protein sequence ID" value="KAE9539741.1"/>
    <property type="molecule type" value="Genomic_DNA"/>
</dbReference>
<dbReference type="GO" id="GO:0003723">
    <property type="term" value="F:RNA binding"/>
    <property type="evidence" value="ECO:0007669"/>
    <property type="project" value="UniProtKB-KW"/>
</dbReference>
<dbReference type="Gene3D" id="3.30.420.610">
    <property type="entry name" value="LOTUS domain-like"/>
    <property type="match status" value="3"/>
</dbReference>